<dbReference type="Proteomes" id="UP000324222">
    <property type="component" value="Unassembled WGS sequence"/>
</dbReference>
<keyword evidence="3" id="KW-1185">Reference proteome</keyword>
<feature type="compositionally biased region" description="Basic and acidic residues" evidence="1">
    <location>
        <begin position="26"/>
        <end position="48"/>
    </location>
</feature>
<dbReference type="AlphaFoldDB" id="A0A5B7DB39"/>
<sequence>MQDFTASRCTLTTMSRCPLIFPRSAKTGEGRGRGDGRGKGEGPGERAPRCLDLPVVEEGGGEGGDKARKTSALVRVVCNLLPQFHPLWLSLLVVVVVRRLSPRLLCPRRKKWLVAFTLEIVWQVCSCRVRSQESGVTVAWFITTRHVYIPSVTTTTTTTTSALKRLDVAGTSPLALLSFPNTTHVLLLRVHLHLHLWFPSCRPSREAFLLSSPPFTTFTPPIKPRTVPQSLPSPQAVRGASEFPLIKVCFPFPRLPRTSHSRV</sequence>
<feature type="region of interest" description="Disordered" evidence="1">
    <location>
        <begin position="22"/>
        <end position="48"/>
    </location>
</feature>
<name>A0A5B7DB39_PORTR</name>
<evidence type="ECO:0000313" key="3">
    <source>
        <dbReference type="Proteomes" id="UP000324222"/>
    </source>
</evidence>
<gene>
    <name evidence="2" type="ORF">E2C01_011363</name>
</gene>
<organism evidence="2 3">
    <name type="scientific">Portunus trituberculatus</name>
    <name type="common">Swimming crab</name>
    <name type="synonym">Neptunus trituberculatus</name>
    <dbReference type="NCBI Taxonomy" id="210409"/>
    <lineage>
        <taxon>Eukaryota</taxon>
        <taxon>Metazoa</taxon>
        <taxon>Ecdysozoa</taxon>
        <taxon>Arthropoda</taxon>
        <taxon>Crustacea</taxon>
        <taxon>Multicrustacea</taxon>
        <taxon>Malacostraca</taxon>
        <taxon>Eumalacostraca</taxon>
        <taxon>Eucarida</taxon>
        <taxon>Decapoda</taxon>
        <taxon>Pleocyemata</taxon>
        <taxon>Brachyura</taxon>
        <taxon>Eubrachyura</taxon>
        <taxon>Portunoidea</taxon>
        <taxon>Portunidae</taxon>
        <taxon>Portuninae</taxon>
        <taxon>Portunus</taxon>
    </lineage>
</organism>
<evidence type="ECO:0000256" key="1">
    <source>
        <dbReference type="SAM" id="MobiDB-lite"/>
    </source>
</evidence>
<dbReference type="EMBL" id="VSRR010000683">
    <property type="protein sequence ID" value="MPC18477.1"/>
    <property type="molecule type" value="Genomic_DNA"/>
</dbReference>
<comment type="caution">
    <text evidence="2">The sequence shown here is derived from an EMBL/GenBank/DDBJ whole genome shotgun (WGS) entry which is preliminary data.</text>
</comment>
<proteinExistence type="predicted"/>
<evidence type="ECO:0000313" key="2">
    <source>
        <dbReference type="EMBL" id="MPC18477.1"/>
    </source>
</evidence>
<protein>
    <submittedName>
        <fullName evidence="2">Uncharacterized protein</fullName>
    </submittedName>
</protein>
<accession>A0A5B7DB39</accession>
<reference evidence="2 3" key="1">
    <citation type="submission" date="2019-05" db="EMBL/GenBank/DDBJ databases">
        <title>Another draft genome of Portunus trituberculatus and its Hox gene families provides insights of decapod evolution.</title>
        <authorList>
            <person name="Jeong J.-H."/>
            <person name="Song I."/>
            <person name="Kim S."/>
            <person name="Choi T."/>
            <person name="Kim D."/>
            <person name="Ryu S."/>
            <person name="Kim W."/>
        </authorList>
    </citation>
    <scope>NUCLEOTIDE SEQUENCE [LARGE SCALE GENOMIC DNA]</scope>
    <source>
        <tissue evidence="2">Muscle</tissue>
    </source>
</reference>